<name>A0AAD6XXR6_9AGAR</name>
<proteinExistence type="predicted"/>
<organism evidence="2 3">
    <name type="scientific">Mycena belliarum</name>
    <dbReference type="NCBI Taxonomy" id="1033014"/>
    <lineage>
        <taxon>Eukaryota</taxon>
        <taxon>Fungi</taxon>
        <taxon>Dikarya</taxon>
        <taxon>Basidiomycota</taxon>
        <taxon>Agaricomycotina</taxon>
        <taxon>Agaricomycetes</taxon>
        <taxon>Agaricomycetidae</taxon>
        <taxon>Agaricales</taxon>
        <taxon>Marasmiineae</taxon>
        <taxon>Mycenaceae</taxon>
        <taxon>Mycena</taxon>
    </lineage>
</organism>
<dbReference type="PROSITE" id="PS51257">
    <property type="entry name" value="PROKAR_LIPOPROTEIN"/>
    <property type="match status" value="1"/>
</dbReference>
<protein>
    <submittedName>
        <fullName evidence="2">Uncharacterized protein</fullName>
    </submittedName>
</protein>
<dbReference type="AlphaFoldDB" id="A0AAD6XXR6"/>
<accession>A0AAD6XXR6</accession>
<reference evidence="2" key="1">
    <citation type="submission" date="2023-03" db="EMBL/GenBank/DDBJ databases">
        <title>Massive genome expansion in bonnet fungi (Mycena s.s.) driven by repeated elements and novel gene families across ecological guilds.</title>
        <authorList>
            <consortium name="Lawrence Berkeley National Laboratory"/>
            <person name="Harder C.B."/>
            <person name="Miyauchi S."/>
            <person name="Viragh M."/>
            <person name="Kuo A."/>
            <person name="Thoen E."/>
            <person name="Andreopoulos B."/>
            <person name="Lu D."/>
            <person name="Skrede I."/>
            <person name="Drula E."/>
            <person name="Henrissat B."/>
            <person name="Morin E."/>
            <person name="Kohler A."/>
            <person name="Barry K."/>
            <person name="LaButti K."/>
            <person name="Morin E."/>
            <person name="Salamov A."/>
            <person name="Lipzen A."/>
            <person name="Mereny Z."/>
            <person name="Hegedus B."/>
            <person name="Baldrian P."/>
            <person name="Stursova M."/>
            <person name="Weitz H."/>
            <person name="Taylor A."/>
            <person name="Grigoriev I.V."/>
            <person name="Nagy L.G."/>
            <person name="Martin F."/>
            <person name="Kauserud H."/>
        </authorList>
    </citation>
    <scope>NUCLEOTIDE SEQUENCE</scope>
    <source>
        <strain evidence="2">CBHHK173m</strain>
    </source>
</reference>
<sequence length="170" mass="18367">MGAPSVRSVTAVFATCCVGGGVFGGCFVNVVLSAGSESRLVNARTRRDGTTQGWAPAPLDGSPHRGKMRIEGVLRARGCSVSNTRLHSTCCSSGEDRRWAVRRSVHSLGESRSGRAAGFRRGDSEGIGCIRRWRDMERWARRAQNRMAILTLVAWRIGIRAARASVVAPL</sequence>
<comment type="caution">
    <text evidence="2">The sequence shown here is derived from an EMBL/GenBank/DDBJ whole genome shotgun (WGS) entry which is preliminary data.</text>
</comment>
<feature type="region of interest" description="Disordered" evidence="1">
    <location>
        <begin position="43"/>
        <end position="62"/>
    </location>
</feature>
<dbReference type="EMBL" id="JARJCN010000006">
    <property type="protein sequence ID" value="KAJ7100119.1"/>
    <property type="molecule type" value="Genomic_DNA"/>
</dbReference>
<gene>
    <name evidence="2" type="ORF">B0H15DRAFT_818786</name>
</gene>
<evidence type="ECO:0000256" key="1">
    <source>
        <dbReference type="SAM" id="MobiDB-lite"/>
    </source>
</evidence>
<dbReference type="Proteomes" id="UP001222325">
    <property type="component" value="Unassembled WGS sequence"/>
</dbReference>
<evidence type="ECO:0000313" key="2">
    <source>
        <dbReference type="EMBL" id="KAJ7100119.1"/>
    </source>
</evidence>
<evidence type="ECO:0000313" key="3">
    <source>
        <dbReference type="Proteomes" id="UP001222325"/>
    </source>
</evidence>
<keyword evidence="3" id="KW-1185">Reference proteome</keyword>